<name>A0A1F7WMG8_9BACT</name>
<comment type="similarity">
    <text evidence="2">Belongs to the YbaB/EbfC family.</text>
</comment>
<dbReference type="Proteomes" id="UP000178735">
    <property type="component" value="Unassembled WGS sequence"/>
</dbReference>
<dbReference type="PANTHER" id="PTHR33449">
    <property type="entry name" value="NUCLEOID-ASSOCIATED PROTEIN YBAB"/>
    <property type="match status" value="1"/>
</dbReference>
<comment type="caution">
    <text evidence="5">The sequence shown here is derived from an EMBL/GenBank/DDBJ whole genome shotgun (WGS) entry which is preliminary data.</text>
</comment>
<feature type="region of interest" description="Disordered" evidence="4">
    <location>
        <begin position="83"/>
        <end position="104"/>
    </location>
</feature>
<sequence>MMGGMQNLVRQAQSMQNKIAKMQEELETYRVNGTAGGGMVTAVANGKQELVEIQINKEVVNPEDIEMLQDLVVAAVKEAQKKAAEHSQHEMSKVTGGMSIPGLF</sequence>
<organism evidence="5 6">
    <name type="scientific">Candidatus Wallbacteria bacterium GWC2_49_35</name>
    <dbReference type="NCBI Taxonomy" id="1817813"/>
    <lineage>
        <taxon>Bacteria</taxon>
        <taxon>Candidatus Walliibacteriota</taxon>
    </lineage>
</organism>
<evidence type="ECO:0000256" key="1">
    <source>
        <dbReference type="ARBA" id="ARBA00023125"/>
    </source>
</evidence>
<reference evidence="5 6" key="1">
    <citation type="journal article" date="2016" name="Nat. Commun.">
        <title>Thousands of microbial genomes shed light on interconnected biogeochemical processes in an aquifer system.</title>
        <authorList>
            <person name="Anantharaman K."/>
            <person name="Brown C.T."/>
            <person name="Hug L.A."/>
            <person name="Sharon I."/>
            <person name="Castelle C.J."/>
            <person name="Probst A.J."/>
            <person name="Thomas B.C."/>
            <person name="Singh A."/>
            <person name="Wilkins M.J."/>
            <person name="Karaoz U."/>
            <person name="Brodie E.L."/>
            <person name="Williams K.H."/>
            <person name="Hubbard S.S."/>
            <person name="Banfield J.F."/>
        </authorList>
    </citation>
    <scope>NUCLEOTIDE SEQUENCE [LARGE SCALE GENOMIC DNA]</scope>
</reference>
<evidence type="ECO:0000256" key="3">
    <source>
        <dbReference type="SAM" id="Coils"/>
    </source>
</evidence>
<feature type="compositionally biased region" description="Basic and acidic residues" evidence="4">
    <location>
        <begin position="83"/>
        <end position="92"/>
    </location>
</feature>
<dbReference type="PIRSF" id="PIRSF004555">
    <property type="entry name" value="UCP004555"/>
    <property type="match status" value="1"/>
</dbReference>
<gene>
    <name evidence="5" type="ORF">A2008_08740</name>
</gene>
<dbReference type="EMBL" id="MGFH01000157">
    <property type="protein sequence ID" value="OGM03757.1"/>
    <property type="molecule type" value="Genomic_DNA"/>
</dbReference>
<dbReference type="SUPFAM" id="SSF82607">
    <property type="entry name" value="YbaB-like"/>
    <property type="match status" value="1"/>
</dbReference>
<evidence type="ECO:0000256" key="4">
    <source>
        <dbReference type="SAM" id="MobiDB-lite"/>
    </source>
</evidence>
<evidence type="ECO:0000256" key="2">
    <source>
        <dbReference type="HAMAP-Rule" id="MF_00274"/>
    </source>
</evidence>
<dbReference type="Gene3D" id="3.30.1310.10">
    <property type="entry name" value="Nucleoid-associated protein YbaB-like domain"/>
    <property type="match status" value="1"/>
</dbReference>
<comment type="subunit">
    <text evidence="2">Homodimer.</text>
</comment>
<dbReference type="Pfam" id="PF02575">
    <property type="entry name" value="YbaB_DNA_bd"/>
    <property type="match status" value="1"/>
</dbReference>
<dbReference type="AlphaFoldDB" id="A0A1F7WMG8"/>
<feature type="coiled-coil region" evidence="3">
    <location>
        <begin position="5"/>
        <end position="32"/>
    </location>
</feature>
<accession>A0A1F7WMG8</accession>
<dbReference type="NCBIfam" id="TIGR00103">
    <property type="entry name" value="DNA_YbaB_EbfC"/>
    <property type="match status" value="1"/>
</dbReference>
<protein>
    <recommendedName>
        <fullName evidence="2">Nucleoid-associated protein A2008_08740</fullName>
    </recommendedName>
</protein>
<dbReference type="GO" id="GO:0043590">
    <property type="term" value="C:bacterial nucleoid"/>
    <property type="evidence" value="ECO:0007669"/>
    <property type="project" value="UniProtKB-UniRule"/>
</dbReference>
<dbReference type="PANTHER" id="PTHR33449:SF1">
    <property type="entry name" value="NUCLEOID-ASSOCIATED PROTEIN YBAB"/>
    <property type="match status" value="1"/>
</dbReference>
<dbReference type="InterPro" id="IPR004401">
    <property type="entry name" value="YbaB/EbfC"/>
</dbReference>
<keyword evidence="2" id="KW-0963">Cytoplasm</keyword>
<dbReference type="STRING" id="1817813.A2008_08740"/>
<keyword evidence="3" id="KW-0175">Coiled coil</keyword>
<comment type="function">
    <text evidence="2">Binds to DNA and alters its conformation. May be involved in regulation of gene expression, nucleoid organization and DNA protection.</text>
</comment>
<comment type="subcellular location">
    <subcellularLocation>
        <location evidence="2">Cytoplasm</location>
        <location evidence="2">Nucleoid</location>
    </subcellularLocation>
</comment>
<dbReference type="InterPro" id="IPR036894">
    <property type="entry name" value="YbaB-like_sf"/>
</dbReference>
<dbReference type="GO" id="GO:0003677">
    <property type="term" value="F:DNA binding"/>
    <property type="evidence" value="ECO:0007669"/>
    <property type="project" value="UniProtKB-UniRule"/>
</dbReference>
<dbReference type="HAMAP" id="MF_00274">
    <property type="entry name" value="DNA_YbaB_EbfC"/>
    <property type="match status" value="1"/>
</dbReference>
<evidence type="ECO:0000313" key="6">
    <source>
        <dbReference type="Proteomes" id="UP000178735"/>
    </source>
</evidence>
<proteinExistence type="inferred from homology"/>
<keyword evidence="1 2" id="KW-0238">DNA-binding</keyword>
<dbReference type="GO" id="GO:0005829">
    <property type="term" value="C:cytosol"/>
    <property type="evidence" value="ECO:0007669"/>
    <property type="project" value="TreeGrafter"/>
</dbReference>
<evidence type="ECO:0000313" key="5">
    <source>
        <dbReference type="EMBL" id="OGM03757.1"/>
    </source>
</evidence>